<dbReference type="Pfam" id="PF01593">
    <property type="entry name" value="Amino_oxidase"/>
    <property type="match status" value="1"/>
</dbReference>
<sequence>MTNSASGLYDQSLSEAVLDAMDFEYPTPGEGTEWYRVAGGTSRVIEQMEKQISNTPSLGTRVVSIDYHPDDLSHPMSVKVEGESEERKYSAVFNTTSLPCLRRMAVGPGILRPGQQAAIQSVHYDASTKIAIKFKSAWWTRFCQIEGGQATTDLPIRTCVYPSTRSGIEQQSTVLLCSYTWGQDAQQMASLIGSKVDGASGKNLEQLLCHNLALLHQHYLDPFSHEPYGYVRMLGMIKSEYCELHAYDWYSDPSVSGAFAYFGPEQFRHFYPELVAPAADGNMFLVGEACSAHHAWISGSLDSAYRGLIQYLYKLIAEGRVQPIVLQKLQATWGTLEEIPEEVLEWQMYLTRLAAR</sequence>
<dbReference type="Gene3D" id="1.10.10.1620">
    <property type="match status" value="1"/>
</dbReference>
<dbReference type="EMBL" id="JAPZBR010000005">
    <property type="protein sequence ID" value="KAJ5354278.1"/>
    <property type="molecule type" value="Genomic_DNA"/>
</dbReference>
<evidence type="ECO:0000313" key="2">
    <source>
        <dbReference type="EMBL" id="KAJ5354278.1"/>
    </source>
</evidence>
<keyword evidence="3" id="KW-1185">Reference proteome</keyword>
<organism evidence="2 3">
    <name type="scientific">Penicillium brevicompactum</name>
    <dbReference type="NCBI Taxonomy" id="5074"/>
    <lineage>
        <taxon>Eukaryota</taxon>
        <taxon>Fungi</taxon>
        <taxon>Dikarya</taxon>
        <taxon>Ascomycota</taxon>
        <taxon>Pezizomycotina</taxon>
        <taxon>Eurotiomycetes</taxon>
        <taxon>Eurotiomycetidae</taxon>
        <taxon>Eurotiales</taxon>
        <taxon>Aspergillaceae</taxon>
        <taxon>Penicillium</taxon>
    </lineage>
</organism>
<dbReference type="Gene3D" id="3.90.660.10">
    <property type="match status" value="1"/>
</dbReference>
<dbReference type="InterPro" id="IPR002937">
    <property type="entry name" value="Amino_oxidase"/>
</dbReference>
<evidence type="ECO:0000259" key="1">
    <source>
        <dbReference type="Pfam" id="PF01593"/>
    </source>
</evidence>
<evidence type="ECO:0000313" key="3">
    <source>
        <dbReference type="Proteomes" id="UP001148299"/>
    </source>
</evidence>
<dbReference type="PANTHER" id="PTHR10742:SF342">
    <property type="entry name" value="AMINE OXIDASE"/>
    <property type="match status" value="1"/>
</dbReference>
<proteinExistence type="predicted"/>
<dbReference type="InterPro" id="IPR036188">
    <property type="entry name" value="FAD/NAD-bd_sf"/>
</dbReference>
<name>A0A9W9UQZ2_PENBR</name>
<dbReference type="AlphaFoldDB" id="A0A9W9UQZ2"/>
<dbReference type="GO" id="GO:0009063">
    <property type="term" value="P:amino acid catabolic process"/>
    <property type="evidence" value="ECO:0007669"/>
    <property type="project" value="TreeGrafter"/>
</dbReference>
<dbReference type="Proteomes" id="UP001148299">
    <property type="component" value="Unassembled WGS sequence"/>
</dbReference>
<reference evidence="2" key="1">
    <citation type="submission" date="2022-12" db="EMBL/GenBank/DDBJ databases">
        <authorList>
            <person name="Petersen C."/>
        </authorList>
    </citation>
    <scope>NUCLEOTIDE SEQUENCE</scope>
    <source>
        <strain evidence="2">IBT 35675</strain>
    </source>
</reference>
<dbReference type="SUPFAM" id="SSF51905">
    <property type="entry name" value="FAD/NAD(P)-binding domain"/>
    <property type="match status" value="1"/>
</dbReference>
<dbReference type="InterPro" id="IPR050281">
    <property type="entry name" value="Flavin_monoamine_oxidase"/>
</dbReference>
<dbReference type="PANTHER" id="PTHR10742">
    <property type="entry name" value="FLAVIN MONOAMINE OXIDASE"/>
    <property type="match status" value="1"/>
</dbReference>
<accession>A0A9W9UQZ2</accession>
<feature type="domain" description="Amine oxidase" evidence="1">
    <location>
        <begin position="20"/>
        <end position="306"/>
    </location>
</feature>
<comment type="caution">
    <text evidence="2">The sequence shown here is derived from an EMBL/GenBank/DDBJ whole genome shotgun (WGS) entry which is preliminary data.</text>
</comment>
<reference evidence="2" key="2">
    <citation type="journal article" date="2023" name="IMA Fungus">
        <title>Comparative genomic study of the Penicillium genus elucidates a diverse pangenome and 15 lateral gene transfer events.</title>
        <authorList>
            <person name="Petersen C."/>
            <person name="Sorensen T."/>
            <person name="Nielsen M.R."/>
            <person name="Sondergaard T.E."/>
            <person name="Sorensen J.L."/>
            <person name="Fitzpatrick D.A."/>
            <person name="Frisvad J.C."/>
            <person name="Nielsen K.L."/>
        </authorList>
    </citation>
    <scope>NUCLEOTIDE SEQUENCE</scope>
    <source>
        <strain evidence="2">IBT 35675</strain>
    </source>
</reference>
<gene>
    <name evidence="2" type="ORF">N7541_006842</name>
</gene>
<protein>
    <recommendedName>
        <fullName evidence="1">Amine oxidase domain-containing protein</fullName>
    </recommendedName>
</protein>
<dbReference type="GO" id="GO:0001716">
    <property type="term" value="F:L-amino-acid oxidase activity"/>
    <property type="evidence" value="ECO:0007669"/>
    <property type="project" value="TreeGrafter"/>
</dbReference>
<dbReference type="SUPFAM" id="SSF54373">
    <property type="entry name" value="FAD-linked reductases, C-terminal domain"/>
    <property type="match status" value="1"/>
</dbReference>